<evidence type="ECO:0000256" key="2">
    <source>
        <dbReference type="ARBA" id="ARBA00011779"/>
    </source>
</evidence>
<dbReference type="SUPFAM" id="SSF161098">
    <property type="entry name" value="MetI-like"/>
    <property type="match status" value="1"/>
</dbReference>
<feature type="transmembrane region" description="Helical" evidence="9">
    <location>
        <begin position="269"/>
        <end position="291"/>
    </location>
</feature>
<keyword evidence="6" id="KW-0764">Sulfate transport</keyword>
<dbReference type="Gene3D" id="1.10.3720.10">
    <property type="entry name" value="MetI-like"/>
    <property type="match status" value="1"/>
</dbReference>
<sequence>MEDRSVEERRRMTRTDPHREGSKGIASQRTRRSDAPFFLVMGGISSCFLLLILLLLLADVLFTSWSDFSAALRKPEILAAMRLTLLSCTVAALLSVWVATPLGYLLSRFKFPGRILIDTLVDIPIVLPPLVLGLSLLILFHLSIGQWQLESFLRDRLGFPVTFRWPAVVLAQFSVACAFAVRTMRVTFDQMSPRCEEVARTLGCSRAQAFLHIALPQAWRGMIAAMTIAWARALGEFGPILVFAGATRMKTEVLSTTVFLELSIGQLDAAVAVSLLMVVMAMAVLLILRLLGAGVAA</sequence>
<keyword evidence="4 9" id="KW-0812">Transmembrane</keyword>
<comment type="caution">
    <text evidence="12">The sequence shown here is derived from an EMBL/GenBank/DDBJ whole genome shotgun (WGS) entry which is preliminary data.</text>
</comment>
<organism evidence="12 13">
    <name type="scientific">Novipirellula artificiosorum</name>
    <dbReference type="NCBI Taxonomy" id="2528016"/>
    <lineage>
        <taxon>Bacteria</taxon>
        <taxon>Pseudomonadati</taxon>
        <taxon>Planctomycetota</taxon>
        <taxon>Planctomycetia</taxon>
        <taxon>Pirellulales</taxon>
        <taxon>Pirellulaceae</taxon>
        <taxon>Novipirellula</taxon>
    </lineage>
</organism>
<comment type="function">
    <text evidence="8">Part of the ABC transporter complex CysAWTP (TC 3.A.1.6.1) involved in sulfate/thiosulfate import. Probably responsible for the translocation of the substrate across the membrane.</text>
</comment>
<feature type="domain" description="ABC transmembrane type-1" evidence="11">
    <location>
        <begin position="81"/>
        <end position="288"/>
    </location>
</feature>
<keyword evidence="3 9" id="KW-0813">Transport</keyword>
<evidence type="ECO:0000256" key="1">
    <source>
        <dbReference type="ARBA" id="ARBA00004651"/>
    </source>
</evidence>
<dbReference type="Pfam" id="PF00528">
    <property type="entry name" value="BPD_transp_1"/>
    <property type="match status" value="1"/>
</dbReference>
<comment type="similarity">
    <text evidence="9">Belongs to the binding-protein-dependent transport system permease family.</text>
</comment>
<name>A0A5C6DXX9_9BACT</name>
<feature type="transmembrane region" description="Helical" evidence="9">
    <location>
        <begin position="37"/>
        <end position="57"/>
    </location>
</feature>
<reference evidence="12 13" key="1">
    <citation type="submission" date="2019-02" db="EMBL/GenBank/DDBJ databases">
        <title>Deep-cultivation of Planctomycetes and their phenomic and genomic characterization uncovers novel biology.</title>
        <authorList>
            <person name="Wiegand S."/>
            <person name="Jogler M."/>
            <person name="Boedeker C."/>
            <person name="Pinto D."/>
            <person name="Vollmers J."/>
            <person name="Rivas-Marin E."/>
            <person name="Kohn T."/>
            <person name="Peeters S.H."/>
            <person name="Heuer A."/>
            <person name="Rast P."/>
            <person name="Oberbeckmann S."/>
            <person name="Bunk B."/>
            <person name="Jeske O."/>
            <person name="Meyerdierks A."/>
            <person name="Storesund J.E."/>
            <person name="Kallscheuer N."/>
            <person name="Luecker S."/>
            <person name="Lage O.M."/>
            <person name="Pohl T."/>
            <person name="Merkel B.J."/>
            <person name="Hornburger P."/>
            <person name="Mueller R.-W."/>
            <person name="Bruemmer F."/>
            <person name="Labrenz M."/>
            <person name="Spormann A.M."/>
            <person name="Op Den Camp H."/>
            <person name="Overmann J."/>
            <person name="Amann R."/>
            <person name="Jetten M.S.M."/>
            <person name="Mascher T."/>
            <person name="Medema M.H."/>
            <person name="Devos D.P."/>
            <person name="Kaster A.-K."/>
            <person name="Ovreas L."/>
            <person name="Rohde M."/>
            <person name="Galperin M.Y."/>
            <person name="Jogler C."/>
        </authorList>
    </citation>
    <scope>NUCLEOTIDE SEQUENCE [LARGE SCALE GENOMIC DNA]</scope>
    <source>
        <strain evidence="12 13">Poly41</strain>
    </source>
</reference>
<dbReference type="PANTHER" id="PTHR30406">
    <property type="entry name" value="SULFATE TRANSPORT SYSTEM PERMEASE PROTEIN"/>
    <property type="match status" value="1"/>
</dbReference>
<feature type="compositionally biased region" description="Basic and acidic residues" evidence="10">
    <location>
        <begin position="1"/>
        <end position="22"/>
    </location>
</feature>
<gene>
    <name evidence="12" type="primary">cysW</name>
    <name evidence="12" type="ORF">Poly41_25450</name>
</gene>
<dbReference type="GO" id="GO:0005886">
    <property type="term" value="C:plasma membrane"/>
    <property type="evidence" value="ECO:0007669"/>
    <property type="project" value="UniProtKB-SubCell"/>
</dbReference>
<keyword evidence="13" id="KW-1185">Reference proteome</keyword>
<protein>
    <submittedName>
        <fullName evidence="12">Sulfate transport system permease protein CysW</fullName>
    </submittedName>
</protein>
<evidence type="ECO:0000256" key="10">
    <source>
        <dbReference type="SAM" id="MobiDB-lite"/>
    </source>
</evidence>
<dbReference type="PROSITE" id="PS50928">
    <property type="entry name" value="ABC_TM1"/>
    <property type="match status" value="1"/>
</dbReference>
<dbReference type="InterPro" id="IPR005667">
    <property type="entry name" value="Sulph_transpt2"/>
</dbReference>
<keyword evidence="5 9" id="KW-1133">Transmembrane helix</keyword>
<comment type="subcellular location">
    <subcellularLocation>
        <location evidence="1 9">Cell membrane</location>
        <topology evidence="1 9">Multi-pass membrane protein</topology>
    </subcellularLocation>
</comment>
<dbReference type="PANTHER" id="PTHR30406:SF8">
    <property type="entry name" value="SULFATE TRANSPORT SYSTEM PERMEASE PROTEIN CYST"/>
    <property type="match status" value="1"/>
</dbReference>
<keyword evidence="7 9" id="KW-0472">Membrane</keyword>
<accession>A0A5C6DXX9</accession>
<evidence type="ECO:0000313" key="13">
    <source>
        <dbReference type="Proteomes" id="UP000319143"/>
    </source>
</evidence>
<proteinExistence type="inferred from homology"/>
<evidence type="ECO:0000256" key="5">
    <source>
        <dbReference type="ARBA" id="ARBA00022989"/>
    </source>
</evidence>
<dbReference type="GO" id="GO:0015419">
    <property type="term" value="F:ABC-type sulfate transporter activity"/>
    <property type="evidence" value="ECO:0007669"/>
    <property type="project" value="InterPro"/>
</dbReference>
<dbReference type="InterPro" id="IPR035906">
    <property type="entry name" value="MetI-like_sf"/>
</dbReference>
<evidence type="ECO:0000256" key="6">
    <source>
        <dbReference type="ARBA" id="ARBA00023032"/>
    </source>
</evidence>
<evidence type="ECO:0000313" key="12">
    <source>
        <dbReference type="EMBL" id="TWU39689.1"/>
    </source>
</evidence>
<dbReference type="AlphaFoldDB" id="A0A5C6DXX9"/>
<comment type="subunit">
    <text evidence="2">The complex is composed of two ATP-binding proteins (CysA), two transmembrane proteins (CysT and CysW) and a solute-binding protein (CysP).</text>
</comment>
<feature type="transmembrane region" description="Helical" evidence="9">
    <location>
        <begin position="229"/>
        <end position="249"/>
    </location>
</feature>
<dbReference type="CDD" id="cd06261">
    <property type="entry name" value="TM_PBP2"/>
    <property type="match status" value="1"/>
</dbReference>
<evidence type="ECO:0000256" key="7">
    <source>
        <dbReference type="ARBA" id="ARBA00023136"/>
    </source>
</evidence>
<dbReference type="EMBL" id="SJPV01000003">
    <property type="protein sequence ID" value="TWU39689.1"/>
    <property type="molecule type" value="Genomic_DNA"/>
</dbReference>
<feature type="transmembrane region" description="Helical" evidence="9">
    <location>
        <begin position="77"/>
        <end position="99"/>
    </location>
</feature>
<evidence type="ECO:0000256" key="3">
    <source>
        <dbReference type="ARBA" id="ARBA00022448"/>
    </source>
</evidence>
<dbReference type="InterPro" id="IPR000515">
    <property type="entry name" value="MetI-like"/>
</dbReference>
<evidence type="ECO:0000256" key="9">
    <source>
        <dbReference type="RuleBase" id="RU363032"/>
    </source>
</evidence>
<dbReference type="Proteomes" id="UP000319143">
    <property type="component" value="Unassembled WGS sequence"/>
</dbReference>
<evidence type="ECO:0000256" key="4">
    <source>
        <dbReference type="ARBA" id="ARBA00022692"/>
    </source>
</evidence>
<feature type="region of interest" description="Disordered" evidence="10">
    <location>
        <begin position="1"/>
        <end position="28"/>
    </location>
</feature>
<evidence type="ECO:0000259" key="11">
    <source>
        <dbReference type="PROSITE" id="PS50928"/>
    </source>
</evidence>
<feature type="transmembrane region" description="Helical" evidence="9">
    <location>
        <begin position="163"/>
        <end position="181"/>
    </location>
</feature>
<evidence type="ECO:0000256" key="8">
    <source>
        <dbReference type="ARBA" id="ARBA00025323"/>
    </source>
</evidence>
<feature type="transmembrane region" description="Helical" evidence="9">
    <location>
        <begin position="120"/>
        <end position="143"/>
    </location>
</feature>